<dbReference type="RefSeq" id="WP_214211545.1">
    <property type="nucleotide sequence ID" value="NZ_JABBFO010000001.1"/>
</dbReference>
<dbReference type="InterPro" id="IPR002510">
    <property type="entry name" value="Metalloprtase-TldD/E_N"/>
</dbReference>
<feature type="domain" description="Metalloprotease TldD/E C-terminal" evidence="7">
    <location>
        <begin position="246"/>
        <end position="479"/>
    </location>
</feature>
<keyword evidence="10" id="KW-1185">Reference proteome</keyword>
<dbReference type="PANTHER" id="PTHR30624:SF4">
    <property type="entry name" value="METALLOPROTEASE TLDD"/>
    <property type="match status" value="1"/>
</dbReference>
<dbReference type="PIRSF" id="PIRSF004919">
    <property type="entry name" value="TldD"/>
    <property type="match status" value="1"/>
</dbReference>
<organism evidence="9 10">
    <name type="scientific">Rosenbergiella australiborealis</name>
    <dbReference type="NCBI Taxonomy" id="1544696"/>
    <lineage>
        <taxon>Bacteria</taxon>
        <taxon>Pseudomonadati</taxon>
        <taxon>Pseudomonadota</taxon>
        <taxon>Gammaproteobacteria</taxon>
        <taxon>Enterobacterales</taxon>
        <taxon>Erwiniaceae</taxon>
        <taxon>Rosenbergiella</taxon>
    </lineage>
</organism>
<name>A0ABS5T0D8_9GAMM</name>
<evidence type="ECO:0000256" key="5">
    <source>
        <dbReference type="ARBA" id="ARBA00023049"/>
    </source>
</evidence>
<evidence type="ECO:0000259" key="8">
    <source>
        <dbReference type="Pfam" id="PF19290"/>
    </source>
</evidence>
<dbReference type="Pfam" id="PF19290">
    <property type="entry name" value="PmbA_TldD_2nd"/>
    <property type="match status" value="1"/>
</dbReference>
<dbReference type="PANTHER" id="PTHR30624">
    <property type="entry name" value="UNCHARACTERIZED PROTEIN TLDD AND PMBA"/>
    <property type="match status" value="1"/>
</dbReference>
<proteinExistence type="inferred from homology"/>
<keyword evidence="3" id="KW-0645">Protease</keyword>
<evidence type="ECO:0000313" key="10">
    <source>
        <dbReference type="Proteomes" id="UP000786875"/>
    </source>
</evidence>
<dbReference type="Gene3D" id="3.30.2290.10">
    <property type="entry name" value="PmbA/TldD superfamily"/>
    <property type="match status" value="1"/>
</dbReference>
<keyword evidence="4" id="KW-0378">Hydrolase</keyword>
<keyword evidence="5 9" id="KW-0482">Metalloprotease</keyword>
<evidence type="ECO:0000256" key="3">
    <source>
        <dbReference type="ARBA" id="ARBA00022670"/>
    </source>
</evidence>
<comment type="similarity">
    <text evidence="2">Belongs to the peptidase U62 family.</text>
</comment>
<dbReference type="Pfam" id="PF01523">
    <property type="entry name" value="PmbA_TldD_1st"/>
    <property type="match status" value="1"/>
</dbReference>
<dbReference type="InterPro" id="IPR045569">
    <property type="entry name" value="Metalloprtase-TldD/E_C"/>
</dbReference>
<evidence type="ECO:0000256" key="2">
    <source>
        <dbReference type="ARBA" id="ARBA00005836"/>
    </source>
</evidence>
<gene>
    <name evidence="9" type="primary">tldD</name>
    <name evidence="9" type="ORF">HGT73_00100</name>
</gene>
<evidence type="ECO:0000313" key="9">
    <source>
        <dbReference type="EMBL" id="MBT0725810.1"/>
    </source>
</evidence>
<comment type="caution">
    <text evidence="9">The sequence shown here is derived from an EMBL/GenBank/DDBJ whole genome shotgun (WGS) entry which is preliminary data.</text>
</comment>
<evidence type="ECO:0000259" key="7">
    <source>
        <dbReference type="Pfam" id="PF19289"/>
    </source>
</evidence>
<feature type="domain" description="Metalloprotease TldD/E central" evidence="8">
    <location>
        <begin position="125"/>
        <end position="238"/>
    </location>
</feature>
<reference evidence="9 10" key="1">
    <citation type="submission" date="2020-04" db="EMBL/GenBank/DDBJ databases">
        <title>Genome sequencing of Rosenbergiella species.</title>
        <authorList>
            <person name="Alvarez-Perez S."/>
            <person name="Lievens B."/>
        </authorList>
    </citation>
    <scope>NUCLEOTIDE SEQUENCE [LARGE SCALE GENOMIC DNA]</scope>
    <source>
        <strain evidence="9 10">CdVSA20.1</strain>
    </source>
</reference>
<comment type="function">
    <text evidence="1">Probable metalloprotease.</text>
</comment>
<protein>
    <submittedName>
        <fullName evidence="9">Metalloprotease TldD</fullName>
    </submittedName>
</protein>
<dbReference type="InterPro" id="IPR035068">
    <property type="entry name" value="TldD/PmbA_N"/>
</dbReference>
<dbReference type="InterPro" id="IPR045570">
    <property type="entry name" value="Metalloprtase-TldD/E_cen_dom"/>
</dbReference>
<evidence type="ECO:0000256" key="4">
    <source>
        <dbReference type="ARBA" id="ARBA00022801"/>
    </source>
</evidence>
<dbReference type="NCBIfam" id="NF008006">
    <property type="entry name" value="PRK10735.1"/>
    <property type="match status" value="1"/>
</dbReference>
<dbReference type="EMBL" id="JABBFO010000001">
    <property type="protein sequence ID" value="MBT0725810.1"/>
    <property type="molecule type" value="Genomic_DNA"/>
</dbReference>
<dbReference type="SUPFAM" id="SSF111283">
    <property type="entry name" value="Putative modulator of DNA gyrase, PmbA/TldD"/>
    <property type="match status" value="1"/>
</dbReference>
<evidence type="ECO:0000256" key="1">
    <source>
        <dbReference type="ARBA" id="ARBA00002796"/>
    </source>
</evidence>
<accession>A0ABS5T0D8</accession>
<sequence>MKLNLVSEHLLTQNTITHQDLSRVLSQLSERQLDYGDLYFQSSMHESWGLEDNIIKEGSWHIDQGVGIRAISGEKTGFAYADQLTLKALEQSATAARSIVQEQGNGKIRTLAAVEHKALYAAVNPLDSLTREDKIALLHRVNRVARDADPRVQEVSAHLSGVYEEVLIAATDGTFAADIRPLVRLSISVQVEENGKREHGSCGGGGRTGYEFFLLDEQGEARCDGWAKEAVRMALVNLSAIAAPAGTFPVVLGAGWPGVLLHEAVGHGLEGDFNRRGTSMFSGQMGQLVASELCTVVDDGTLSGLRGSIAIDDEGVPGQYNVLIEKGILKGFIQDKLNARLMGLPPTGNGRRESYAHLPMPRMTNTYMLAGQSTPQEIIDSVEYGIYAPNFGGGQVDITSGKFVFSTSEAYLIEKGKITSPVKGATLIGSGIEAMQQISMVGNDLALDKGVGVCGKEGQSVPVGVGQPTLKLDRLTVGGTA</sequence>
<dbReference type="Pfam" id="PF19289">
    <property type="entry name" value="PmbA_TldD_3rd"/>
    <property type="match status" value="1"/>
</dbReference>
<dbReference type="InterPro" id="IPR051463">
    <property type="entry name" value="Peptidase_U62_metallo"/>
</dbReference>
<evidence type="ECO:0000259" key="6">
    <source>
        <dbReference type="Pfam" id="PF01523"/>
    </source>
</evidence>
<dbReference type="InterPro" id="IPR025502">
    <property type="entry name" value="TldD"/>
</dbReference>
<feature type="domain" description="Metalloprotease TldD/E N-terminal" evidence="6">
    <location>
        <begin position="37"/>
        <end position="99"/>
    </location>
</feature>
<dbReference type="GO" id="GO:0008237">
    <property type="term" value="F:metallopeptidase activity"/>
    <property type="evidence" value="ECO:0007669"/>
    <property type="project" value="UniProtKB-KW"/>
</dbReference>
<dbReference type="InterPro" id="IPR036059">
    <property type="entry name" value="TldD/PmbA_sf"/>
</dbReference>
<dbReference type="Proteomes" id="UP000786875">
    <property type="component" value="Unassembled WGS sequence"/>
</dbReference>